<dbReference type="Proteomes" id="UP000886723">
    <property type="component" value="Unassembled WGS sequence"/>
</dbReference>
<dbReference type="InterPro" id="IPR003445">
    <property type="entry name" value="Cat_transpt"/>
</dbReference>
<feature type="binding site" evidence="12">
    <location>
        <position position="110"/>
    </location>
    <ligand>
        <name>K(+)</name>
        <dbReference type="ChEBI" id="CHEBI:29103"/>
    </ligand>
</feature>
<gene>
    <name evidence="14" type="ORF">IAA63_01430</name>
</gene>
<evidence type="ECO:0000256" key="5">
    <source>
        <dbReference type="ARBA" id="ARBA00022519"/>
    </source>
</evidence>
<evidence type="ECO:0000256" key="4">
    <source>
        <dbReference type="ARBA" id="ARBA00022475"/>
    </source>
</evidence>
<evidence type="ECO:0000256" key="12">
    <source>
        <dbReference type="PIRSR" id="PIRSR006247-1"/>
    </source>
</evidence>
<feature type="binding site" evidence="12">
    <location>
        <position position="312"/>
    </location>
    <ligand>
        <name>K(+)</name>
        <dbReference type="ChEBI" id="CHEBI:29103"/>
    </ligand>
</feature>
<feature type="binding site" evidence="12">
    <location>
        <position position="218"/>
    </location>
    <ligand>
        <name>K(+)</name>
        <dbReference type="ChEBI" id="CHEBI:29103"/>
    </ligand>
</feature>
<evidence type="ECO:0000313" key="15">
    <source>
        <dbReference type="Proteomes" id="UP000886723"/>
    </source>
</evidence>
<evidence type="ECO:0000256" key="8">
    <source>
        <dbReference type="ARBA" id="ARBA00022958"/>
    </source>
</evidence>
<keyword evidence="12" id="KW-0479">Metal-binding</keyword>
<feature type="transmembrane region" description="Helical" evidence="13">
    <location>
        <begin position="236"/>
        <end position="257"/>
    </location>
</feature>
<dbReference type="PANTHER" id="PTHR32024">
    <property type="entry name" value="TRK SYSTEM POTASSIUM UPTAKE PROTEIN TRKG-RELATED"/>
    <property type="match status" value="1"/>
</dbReference>
<comment type="subcellular location">
    <subcellularLocation>
        <location evidence="1">Cell inner membrane</location>
        <topology evidence="1">Multi-pass membrane protein</topology>
    </subcellularLocation>
</comment>
<keyword evidence="6" id="KW-0633">Potassium transport</keyword>
<comment type="caution">
    <text evidence="14">The sequence shown here is derived from an EMBL/GenBank/DDBJ whole genome shotgun (WGS) entry which is preliminary data.</text>
</comment>
<dbReference type="EMBL" id="DVON01000029">
    <property type="protein sequence ID" value="HIV11788.1"/>
    <property type="molecule type" value="Genomic_DNA"/>
</dbReference>
<feature type="binding site" evidence="12">
    <location>
        <position position="428"/>
    </location>
    <ligand>
        <name>K(+)</name>
        <dbReference type="ChEBI" id="CHEBI:29103"/>
    </ligand>
</feature>
<organism evidence="14 15">
    <name type="scientific">Candidatus Pullilachnospira stercoravium</name>
    <dbReference type="NCBI Taxonomy" id="2840913"/>
    <lineage>
        <taxon>Bacteria</taxon>
        <taxon>Bacillati</taxon>
        <taxon>Bacillota</taxon>
        <taxon>Clostridia</taxon>
        <taxon>Lachnospirales</taxon>
        <taxon>Lachnospiraceae</taxon>
        <taxon>Lachnospiraceae incertae sedis</taxon>
        <taxon>Candidatus Pullilachnospira</taxon>
    </lineage>
</organism>
<keyword evidence="3" id="KW-0813">Transport</keyword>
<reference evidence="14" key="2">
    <citation type="journal article" date="2021" name="PeerJ">
        <title>Extensive microbial diversity within the chicken gut microbiome revealed by metagenomics and culture.</title>
        <authorList>
            <person name="Gilroy R."/>
            <person name="Ravi A."/>
            <person name="Getino M."/>
            <person name="Pursley I."/>
            <person name="Horton D.L."/>
            <person name="Alikhan N.F."/>
            <person name="Baker D."/>
            <person name="Gharbi K."/>
            <person name="Hall N."/>
            <person name="Watson M."/>
            <person name="Adriaenssens E.M."/>
            <person name="Foster-Nyarko E."/>
            <person name="Jarju S."/>
            <person name="Secka A."/>
            <person name="Antonio M."/>
            <person name="Oren A."/>
            <person name="Chaudhuri R.R."/>
            <person name="La Ragione R."/>
            <person name="Hildebrand F."/>
            <person name="Pallen M.J."/>
        </authorList>
    </citation>
    <scope>NUCLEOTIDE SEQUENCE</scope>
    <source>
        <strain evidence="14">ChiBcec2-4451</strain>
    </source>
</reference>
<evidence type="ECO:0000256" key="6">
    <source>
        <dbReference type="ARBA" id="ARBA00022538"/>
    </source>
</evidence>
<keyword evidence="10" id="KW-0406">Ion transport</keyword>
<name>A0A9D1T5T3_9FIRM</name>
<feature type="transmembrane region" description="Helical" evidence="13">
    <location>
        <begin position="131"/>
        <end position="150"/>
    </location>
</feature>
<evidence type="ECO:0000256" key="2">
    <source>
        <dbReference type="ARBA" id="ARBA00009137"/>
    </source>
</evidence>
<evidence type="ECO:0000313" key="14">
    <source>
        <dbReference type="EMBL" id="HIV11788.1"/>
    </source>
</evidence>
<dbReference type="GO" id="GO:0005886">
    <property type="term" value="C:plasma membrane"/>
    <property type="evidence" value="ECO:0007669"/>
    <property type="project" value="UniProtKB-SubCell"/>
</dbReference>
<dbReference type="GO" id="GO:0046872">
    <property type="term" value="F:metal ion binding"/>
    <property type="evidence" value="ECO:0007669"/>
    <property type="project" value="UniProtKB-KW"/>
</dbReference>
<feature type="transmembrane region" description="Helical" evidence="13">
    <location>
        <begin position="7"/>
        <end position="32"/>
    </location>
</feature>
<evidence type="ECO:0000256" key="11">
    <source>
        <dbReference type="ARBA" id="ARBA00023136"/>
    </source>
</evidence>
<evidence type="ECO:0000256" key="3">
    <source>
        <dbReference type="ARBA" id="ARBA00022448"/>
    </source>
</evidence>
<dbReference type="GO" id="GO:0015379">
    <property type="term" value="F:potassium:chloride symporter activity"/>
    <property type="evidence" value="ECO:0007669"/>
    <property type="project" value="InterPro"/>
</dbReference>
<keyword evidence="9 13" id="KW-1133">Transmembrane helix</keyword>
<feature type="transmembrane region" description="Helical" evidence="13">
    <location>
        <begin position="181"/>
        <end position="199"/>
    </location>
</feature>
<keyword evidence="5" id="KW-0997">Cell inner membrane</keyword>
<feature type="transmembrane region" description="Helical" evidence="13">
    <location>
        <begin position="269"/>
        <end position="287"/>
    </location>
</feature>
<feature type="transmembrane region" description="Helical" evidence="13">
    <location>
        <begin position="390"/>
        <end position="410"/>
    </location>
</feature>
<proteinExistence type="inferred from homology"/>
<dbReference type="InterPro" id="IPR004772">
    <property type="entry name" value="TrkH"/>
</dbReference>
<reference evidence="14" key="1">
    <citation type="submission" date="2020-10" db="EMBL/GenBank/DDBJ databases">
        <authorList>
            <person name="Gilroy R."/>
        </authorList>
    </citation>
    <scope>NUCLEOTIDE SEQUENCE</scope>
    <source>
        <strain evidence="14">ChiBcec2-4451</strain>
    </source>
</reference>
<keyword evidence="4" id="KW-1003">Cell membrane</keyword>
<accession>A0A9D1T5T3</accession>
<dbReference type="PANTHER" id="PTHR32024:SF2">
    <property type="entry name" value="TRK SYSTEM POTASSIUM UPTAKE PROTEIN TRKG-RELATED"/>
    <property type="match status" value="1"/>
</dbReference>
<dbReference type="Pfam" id="PF02386">
    <property type="entry name" value="TrkH"/>
    <property type="match status" value="1"/>
</dbReference>
<evidence type="ECO:0000256" key="7">
    <source>
        <dbReference type="ARBA" id="ARBA00022692"/>
    </source>
</evidence>
<feature type="binding site" evidence="12">
    <location>
        <position position="311"/>
    </location>
    <ligand>
        <name>K(+)</name>
        <dbReference type="ChEBI" id="CHEBI:29103"/>
    </ligand>
</feature>
<keyword evidence="7 13" id="KW-0812">Transmembrane</keyword>
<keyword evidence="8 12" id="KW-0630">Potassium</keyword>
<dbReference type="AlphaFoldDB" id="A0A9D1T5T3"/>
<sequence>MNFRNVIFILGWVLNMEAVLMVPSMVTGLIYQERAVTALLWSALLCLAIGIPMSRIRRKNTHFRIREGFVAVALCWIAISVMGGLPFLFSGTFTNPVDALFETMSGFTTTGASVLTDVEVVPRCIIFWRSFTHWIGGMGVLVFLLSLFRMTGGSHINLMKAESPGPSVGRLLPTIQSTAKVLYIIYFGMTVLMVVLLLLGRMPLFDALTISFGTAGTGGFGIKNDSLGSYTVYQQVVVTVFMLLFGVNFNVYFFMLARKWKNAFRCEELWWYLGIVAVSILTIGWNIRGMFDNLGQAMQQSAFQVASIITTTGYATTDFNLWPETSRSMLVLLMFVGACAGSTGGGMKVSRLVILLKTVKKELSQFLHPGRVAKIRMDGKVVEHETIRSINVFMVAYLLIFSLSVLALSFDGTDMITNFTAVAATFNNIGPGLEQAGPATNFAMFSNVSKLVMTFDMLAGRLEIFPVLLLFVRDTWRKF</sequence>
<evidence type="ECO:0000256" key="10">
    <source>
        <dbReference type="ARBA" id="ARBA00023065"/>
    </source>
</evidence>
<feature type="transmembrane region" description="Helical" evidence="13">
    <location>
        <begin position="329"/>
        <end position="347"/>
    </location>
</feature>
<evidence type="ECO:0000256" key="9">
    <source>
        <dbReference type="ARBA" id="ARBA00022989"/>
    </source>
</evidence>
<comment type="similarity">
    <text evidence="2">Belongs to the TrkH potassium transport family.</text>
</comment>
<dbReference type="PIRSF" id="PIRSF006247">
    <property type="entry name" value="TrkH"/>
    <property type="match status" value="1"/>
</dbReference>
<feature type="transmembrane region" description="Helical" evidence="13">
    <location>
        <begin position="38"/>
        <end position="56"/>
    </location>
</feature>
<feature type="binding site" evidence="12">
    <location>
        <position position="109"/>
    </location>
    <ligand>
        <name>K(+)</name>
        <dbReference type="ChEBI" id="CHEBI:29103"/>
    </ligand>
</feature>
<evidence type="ECO:0000256" key="1">
    <source>
        <dbReference type="ARBA" id="ARBA00004429"/>
    </source>
</evidence>
<protein>
    <submittedName>
        <fullName evidence="14">TrkH family potassium uptake protein</fullName>
    </submittedName>
</protein>
<feature type="transmembrane region" description="Helical" evidence="13">
    <location>
        <begin position="68"/>
        <end position="89"/>
    </location>
</feature>
<evidence type="ECO:0000256" key="13">
    <source>
        <dbReference type="SAM" id="Phobius"/>
    </source>
</evidence>
<keyword evidence="11 13" id="KW-0472">Membrane</keyword>
<feature type="transmembrane region" description="Helical" evidence="13">
    <location>
        <begin position="451"/>
        <end position="472"/>
    </location>
</feature>